<dbReference type="PROSITE" id="PS01184">
    <property type="entry name" value="UBIE_2"/>
    <property type="match status" value="1"/>
</dbReference>
<dbReference type="PANTHER" id="PTHR43591:SF110">
    <property type="entry name" value="RHODANESE DOMAIN-CONTAINING PROTEIN"/>
    <property type="match status" value="1"/>
</dbReference>
<evidence type="ECO:0000256" key="3">
    <source>
        <dbReference type="ARBA" id="ARBA00022691"/>
    </source>
</evidence>
<dbReference type="RefSeq" id="WP_151108907.1">
    <property type="nucleotide sequence ID" value="NZ_WKJQ01000001.1"/>
</dbReference>
<dbReference type="EMBL" id="WKJQ01000001">
    <property type="protein sequence ID" value="MRW95241.1"/>
    <property type="molecule type" value="Genomic_DNA"/>
</dbReference>
<dbReference type="InterPro" id="IPR029063">
    <property type="entry name" value="SAM-dependent_MTases_sf"/>
</dbReference>
<dbReference type="GO" id="GO:0032259">
    <property type="term" value="P:methylation"/>
    <property type="evidence" value="ECO:0007669"/>
    <property type="project" value="UniProtKB-KW"/>
</dbReference>
<protein>
    <submittedName>
        <fullName evidence="5">Methyltransferase domain-containing protein</fullName>
    </submittedName>
</protein>
<reference evidence="5 6" key="1">
    <citation type="submission" date="2019-11" db="EMBL/GenBank/DDBJ databases">
        <title>Whole genome sequence of Haloferax sp. MBLA0078.</title>
        <authorList>
            <person name="Seo M.-J."/>
            <person name="Cho E.-S."/>
        </authorList>
    </citation>
    <scope>NUCLEOTIDE SEQUENCE [LARGE SCALE GENOMIC DNA]</scope>
    <source>
        <strain evidence="5 6">MBLA0078</strain>
    </source>
</reference>
<evidence type="ECO:0000259" key="4">
    <source>
        <dbReference type="Pfam" id="PF08241"/>
    </source>
</evidence>
<dbReference type="Proteomes" id="UP000443423">
    <property type="component" value="Unassembled WGS sequence"/>
</dbReference>
<keyword evidence="2 5" id="KW-0808">Transferase</keyword>
<dbReference type="Gene3D" id="3.40.50.150">
    <property type="entry name" value="Vaccinia Virus protein VP39"/>
    <property type="match status" value="1"/>
</dbReference>
<dbReference type="GO" id="GO:0008757">
    <property type="term" value="F:S-adenosylmethionine-dependent methyltransferase activity"/>
    <property type="evidence" value="ECO:0007669"/>
    <property type="project" value="InterPro"/>
</dbReference>
<organism evidence="5 6">
    <name type="scientific">Haloferax marinum</name>
    <dbReference type="NCBI Taxonomy" id="2666143"/>
    <lineage>
        <taxon>Archaea</taxon>
        <taxon>Methanobacteriati</taxon>
        <taxon>Methanobacteriota</taxon>
        <taxon>Stenosarchaea group</taxon>
        <taxon>Halobacteria</taxon>
        <taxon>Halobacteriales</taxon>
        <taxon>Haloferacaceae</taxon>
        <taxon>Haloferax</taxon>
    </lineage>
</organism>
<evidence type="ECO:0000313" key="6">
    <source>
        <dbReference type="Proteomes" id="UP000443423"/>
    </source>
</evidence>
<keyword evidence="3" id="KW-0949">S-adenosyl-L-methionine</keyword>
<dbReference type="InterPro" id="IPR023576">
    <property type="entry name" value="UbiE/COQ5_MeTrFase_CS"/>
</dbReference>
<dbReference type="InterPro" id="IPR013216">
    <property type="entry name" value="Methyltransf_11"/>
</dbReference>
<comment type="caution">
    <text evidence="5">The sequence shown here is derived from an EMBL/GenBank/DDBJ whole genome shotgun (WGS) entry which is preliminary data.</text>
</comment>
<evidence type="ECO:0000256" key="2">
    <source>
        <dbReference type="ARBA" id="ARBA00022679"/>
    </source>
</evidence>
<dbReference type="CDD" id="cd02440">
    <property type="entry name" value="AdoMet_MTases"/>
    <property type="match status" value="1"/>
</dbReference>
<evidence type="ECO:0000256" key="1">
    <source>
        <dbReference type="ARBA" id="ARBA00022603"/>
    </source>
</evidence>
<dbReference type="PANTHER" id="PTHR43591">
    <property type="entry name" value="METHYLTRANSFERASE"/>
    <property type="match status" value="1"/>
</dbReference>
<dbReference type="AlphaFoldDB" id="A0A6A8G2E6"/>
<gene>
    <name evidence="5" type="ORF">GJR99_01475</name>
</gene>
<proteinExistence type="predicted"/>
<sequence length="184" mass="20021">MGFHTFDVDAAAKLDDPARYRFVSREELLSHLGPGSGDVVADLGSGTGFFTDDVAPYVQTLYAVDLQEEMHDFYREKGAPENVEFVTANVAALPFEDDDLDAAFSTMTYHEFESDDAMAELARVVRPGGTVVVVDWSTTGEGASGPPTTERFGLADAIDAFESVGFTITHGETRHETFVVVARR</sequence>
<dbReference type="Pfam" id="PF08241">
    <property type="entry name" value="Methyltransf_11"/>
    <property type="match status" value="1"/>
</dbReference>
<keyword evidence="6" id="KW-1185">Reference proteome</keyword>
<evidence type="ECO:0000313" key="5">
    <source>
        <dbReference type="EMBL" id="MRW95241.1"/>
    </source>
</evidence>
<feature type="domain" description="Methyltransferase type 11" evidence="4">
    <location>
        <begin position="42"/>
        <end position="133"/>
    </location>
</feature>
<name>A0A6A8G2E6_9EURY</name>
<dbReference type="OrthoDB" id="302307at2157"/>
<keyword evidence="1 5" id="KW-0489">Methyltransferase</keyword>
<dbReference type="SUPFAM" id="SSF53335">
    <property type="entry name" value="S-adenosyl-L-methionine-dependent methyltransferases"/>
    <property type="match status" value="1"/>
</dbReference>
<accession>A0A6A8G2E6</accession>